<dbReference type="RefSeq" id="WP_163799417.1">
    <property type="nucleotide sequence ID" value="NZ_AP022588.1"/>
</dbReference>
<dbReference type="EMBL" id="AP022588">
    <property type="protein sequence ID" value="BBY30137.1"/>
    <property type="molecule type" value="Genomic_DNA"/>
</dbReference>
<keyword evidence="2" id="KW-1185">Reference proteome</keyword>
<protein>
    <submittedName>
        <fullName evidence="1">Uncharacterized protein</fullName>
    </submittedName>
</protein>
<gene>
    <name evidence="1" type="ORF">MSEDJ_42330</name>
</gene>
<reference evidence="1 2" key="1">
    <citation type="journal article" date="2019" name="Emerg. Microbes Infect.">
        <title>Comprehensive subspecies identification of 175 nontuberculous mycobacteria species based on 7547 genomic profiles.</title>
        <authorList>
            <person name="Matsumoto Y."/>
            <person name="Kinjo T."/>
            <person name="Motooka D."/>
            <person name="Nabeya D."/>
            <person name="Jung N."/>
            <person name="Uechi K."/>
            <person name="Horii T."/>
            <person name="Iida T."/>
            <person name="Fujita J."/>
            <person name="Nakamura S."/>
        </authorList>
    </citation>
    <scope>NUCLEOTIDE SEQUENCE [LARGE SCALE GENOMIC DNA]</scope>
    <source>
        <strain evidence="1 2">JCM 17899</strain>
    </source>
</reference>
<sequence length="62" mass="6921">MKFSLEVDLPETPDAHAELGRLLRGWGDEITDLGELVPGDKQDVYDTEYNRIGSWSVDAVAE</sequence>
<organism evidence="1 2">
    <name type="scientific">Mycolicibacterium sediminis</name>
    <dbReference type="NCBI Taxonomy" id="1286180"/>
    <lineage>
        <taxon>Bacteria</taxon>
        <taxon>Bacillati</taxon>
        <taxon>Actinomycetota</taxon>
        <taxon>Actinomycetes</taxon>
        <taxon>Mycobacteriales</taxon>
        <taxon>Mycobacteriaceae</taxon>
        <taxon>Mycolicibacterium</taxon>
    </lineage>
</organism>
<name>A0A7I7QVW1_9MYCO</name>
<dbReference type="AlphaFoldDB" id="A0A7I7QVW1"/>
<evidence type="ECO:0000313" key="2">
    <source>
        <dbReference type="Proteomes" id="UP000467193"/>
    </source>
</evidence>
<accession>A0A7I7QVW1</accession>
<dbReference type="Proteomes" id="UP000467193">
    <property type="component" value="Chromosome"/>
</dbReference>
<proteinExistence type="predicted"/>
<dbReference type="KEGG" id="msei:MSEDJ_42330"/>
<evidence type="ECO:0000313" key="1">
    <source>
        <dbReference type="EMBL" id="BBY30137.1"/>
    </source>
</evidence>